<dbReference type="SMART" id="SM00354">
    <property type="entry name" value="HTH_LACI"/>
    <property type="match status" value="1"/>
</dbReference>
<evidence type="ECO:0000256" key="2">
    <source>
        <dbReference type="ARBA" id="ARBA00023125"/>
    </source>
</evidence>
<name>A0A7X2L1K0_9BACL</name>
<dbReference type="GO" id="GO:0003700">
    <property type="term" value="F:DNA-binding transcription factor activity"/>
    <property type="evidence" value="ECO:0007669"/>
    <property type="project" value="TreeGrafter"/>
</dbReference>
<feature type="domain" description="HTH lacI-type" evidence="4">
    <location>
        <begin position="19"/>
        <end position="75"/>
    </location>
</feature>
<dbReference type="PANTHER" id="PTHR30146:SF24">
    <property type="entry name" value="XYLOSE OPERON REGULATORY PROTEIN"/>
    <property type="match status" value="1"/>
</dbReference>
<reference evidence="5 6" key="1">
    <citation type="submission" date="2019-11" db="EMBL/GenBank/DDBJ databases">
        <title>Paenibacillus monticola sp. nov., a novel PGPR strain isolated from mountain sample in China.</title>
        <authorList>
            <person name="Zhao Q."/>
            <person name="Li H.-P."/>
            <person name="Zhang J.-L."/>
        </authorList>
    </citation>
    <scope>NUCLEOTIDE SEQUENCE [LARGE SCALE GENOMIC DNA]</scope>
    <source>
        <strain evidence="5 6">LC-T2</strain>
    </source>
</reference>
<accession>A0A7X2L1K0</accession>
<dbReference type="InterPro" id="IPR000843">
    <property type="entry name" value="HTH_LacI"/>
</dbReference>
<dbReference type="Proteomes" id="UP000463051">
    <property type="component" value="Unassembled WGS sequence"/>
</dbReference>
<dbReference type="AlphaFoldDB" id="A0A7X2L1K0"/>
<dbReference type="Pfam" id="PF00356">
    <property type="entry name" value="LacI"/>
    <property type="match status" value="1"/>
</dbReference>
<evidence type="ECO:0000259" key="4">
    <source>
        <dbReference type="PROSITE" id="PS50932"/>
    </source>
</evidence>
<keyword evidence="3" id="KW-0804">Transcription</keyword>
<dbReference type="Gene3D" id="3.40.50.2300">
    <property type="match status" value="1"/>
</dbReference>
<dbReference type="GO" id="GO:0000976">
    <property type="term" value="F:transcription cis-regulatory region binding"/>
    <property type="evidence" value="ECO:0007669"/>
    <property type="project" value="TreeGrafter"/>
</dbReference>
<dbReference type="PROSITE" id="PS00356">
    <property type="entry name" value="HTH_LACI_1"/>
    <property type="match status" value="1"/>
</dbReference>
<gene>
    <name evidence="5" type="ORF">GJB61_09360</name>
</gene>
<dbReference type="PANTHER" id="PTHR30146">
    <property type="entry name" value="LACI-RELATED TRANSCRIPTIONAL REPRESSOR"/>
    <property type="match status" value="1"/>
</dbReference>
<dbReference type="CDD" id="cd01392">
    <property type="entry name" value="HTH_LacI"/>
    <property type="match status" value="1"/>
</dbReference>
<keyword evidence="1" id="KW-0805">Transcription regulation</keyword>
<sequence length="318" mass="36156">MLIFSNIKYTRETLTLKKITMKDIAREANVSVATVSYVLNNVENQTIPEKTRCQIMQLVKELNYIPNLAARSLSKKKTGLVGVLINTSANMPFWKRHNYFSFIEALERYLTKAGYHTLLYTLDADHPSLDIIVERKLEAVFLIDVKDDAFYSISTHFIEGVPLILIDSLIEDKLFKQVLFDYHSVLQAALLEGPAQTCLIMESYNNSALTLAIMADIPLPQEAIFIIHDLDELNAVLNRNTYKKAIVINEFIGNHIEKAGVFEHISVICTCSCPEILTEITHKIVFKEDKAAAAFALMEDLLQNVDYSVQAINRYYIK</sequence>
<keyword evidence="2 5" id="KW-0238">DNA-binding</keyword>
<evidence type="ECO:0000313" key="5">
    <source>
        <dbReference type="EMBL" id="MRN53200.1"/>
    </source>
</evidence>
<evidence type="ECO:0000256" key="1">
    <source>
        <dbReference type="ARBA" id="ARBA00023015"/>
    </source>
</evidence>
<evidence type="ECO:0000256" key="3">
    <source>
        <dbReference type="ARBA" id="ARBA00023163"/>
    </source>
</evidence>
<dbReference type="InterPro" id="IPR010982">
    <property type="entry name" value="Lambda_DNA-bd_dom_sf"/>
</dbReference>
<evidence type="ECO:0000313" key="6">
    <source>
        <dbReference type="Proteomes" id="UP000463051"/>
    </source>
</evidence>
<organism evidence="5 6">
    <name type="scientific">Paenibacillus monticola</name>
    <dbReference type="NCBI Taxonomy" id="2666075"/>
    <lineage>
        <taxon>Bacteria</taxon>
        <taxon>Bacillati</taxon>
        <taxon>Bacillota</taxon>
        <taxon>Bacilli</taxon>
        <taxon>Bacillales</taxon>
        <taxon>Paenibacillaceae</taxon>
        <taxon>Paenibacillus</taxon>
    </lineage>
</organism>
<dbReference type="Gene3D" id="1.10.260.40">
    <property type="entry name" value="lambda repressor-like DNA-binding domains"/>
    <property type="match status" value="1"/>
</dbReference>
<comment type="caution">
    <text evidence="5">The sequence shown here is derived from an EMBL/GenBank/DDBJ whole genome shotgun (WGS) entry which is preliminary data.</text>
</comment>
<proteinExistence type="predicted"/>
<dbReference type="PRINTS" id="PR00036">
    <property type="entry name" value="HTHLACI"/>
</dbReference>
<dbReference type="SUPFAM" id="SSF47413">
    <property type="entry name" value="lambda repressor-like DNA-binding domains"/>
    <property type="match status" value="1"/>
</dbReference>
<protein>
    <submittedName>
        <fullName evidence="5">LacI family DNA-binding transcriptional regulator</fullName>
    </submittedName>
</protein>
<dbReference type="PROSITE" id="PS50932">
    <property type="entry name" value="HTH_LACI_2"/>
    <property type="match status" value="1"/>
</dbReference>
<keyword evidence="6" id="KW-1185">Reference proteome</keyword>
<dbReference type="EMBL" id="WJXB01000003">
    <property type="protein sequence ID" value="MRN53200.1"/>
    <property type="molecule type" value="Genomic_DNA"/>
</dbReference>